<sequence length="88" mass="9767">MGGSAVTVRVDEETGRRASRIAEDCGFAPSSVTRAFYRRMIRENAIPPRLSRPVLNDDSREAPAESERVLDSCGALRRPGRSSLSFWI</sequence>
<reference evidence="2" key="1">
    <citation type="submission" date="2024-05" db="EMBL/GenBank/DDBJ databases">
        <title>Draft genome assemblies of 36 bacteria isolated from hibernating arctic ground squirrels.</title>
        <authorList>
            <person name="McKee H."/>
            <person name="Mullen L."/>
            <person name="Drown D.M."/>
            <person name="Duddleston K.N."/>
        </authorList>
    </citation>
    <scope>NUCLEOTIDE SEQUENCE</scope>
    <source>
        <strain evidence="2">AR004</strain>
    </source>
</reference>
<protein>
    <submittedName>
        <fullName evidence="2">Type II toxin-antitoxin system RelB/DinJ family antitoxin</fullName>
    </submittedName>
</protein>
<organism evidence="2">
    <name type="scientific">Actinomyces timonensis</name>
    <dbReference type="NCBI Taxonomy" id="1288391"/>
    <lineage>
        <taxon>Bacteria</taxon>
        <taxon>Bacillati</taxon>
        <taxon>Actinomycetota</taxon>
        <taxon>Actinomycetes</taxon>
        <taxon>Actinomycetales</taxon>
        <taxon>Actinomycetaceae</taxon>
        <taxon>Actinomyces</taxon>
    </lineage>
</organism>
<accession>A0AAU8N6E1</accession>
<evidence type="ECO:0000313" key="2">
    <source>
        <dbReference type="EMBL" id="XCP83095.1"/>
    </source>
</evidence>
<dbReference type="Gene3D" id="1.10.1220.10">
    <property type="entry name" value="Met repressor-like"/>
    <property type="match status" value="1"/>
</dbReference>
<dbReference type="InterPro" id="IPR007337">
    <property type="entry name" value="RelB/DinJ"/>
</dbReference>
<dbReference type="Pfam" id="PF04221">
    <property type="entry name" value="RelB"/>
    <property type="match status" value="1"/>
</dbReference>
<feature type="region of interest" description="Disordered" evidence="1">
    <location>
        <begin position="48"/>
        <end position="71"/>
    </location>
</feature>
<name>A0AAU8N6E1_9ACTO</name>
<gene>
    <name evidence="2" type="ORF">ABXS69_04220</name>
</gene>
<dbReference type="InterPro" id="IPR013321">
    <property type="entry name" value="Arc_rbn_hlx_hlx"/>
</dbReference>
<dbReference type="EMBL" id="CP159989">
    <property type="protein sequence ID" value="XCP83095.1"/>
    <property type="molecule type" value="Genomic_DNA"/>
</dbReference>
<proteinExistence type="predicted"/>
<dbReference type="AlphaFoldDB" id="A0AAU8N6E1"/>
<dbReference type="GO" id="GO:0006355">
    <property type="term" value="P:regulation of DNA-templated transcription"/>
    <property type="evidence" value="ECO:0007669"/>
    <property type="project" value="InterPro"/>
</dbReference>
<feature type="compositionally biased region" description="Basic and acidic residues" evidence="1">
    <location>
        <begin position="55"/>
        <end position="70"/>
    </location>
</feature>
<dbReference type="RefSeq" id="WP_366181306.1">
    <property type="nucleotide sequence ID" value="NZ_CP159989.1"/>
</dbReference>
<evidence type="ECO:0000256" key="1">
    <source>
        <dbReference type="SAM" id="MobiDB-lite"/>
    </source>
</evidence>